<reference evidence="1" key="1">
    <citation type="submission" date="2021-03" db="EMBL/GenBank/DDBJ databases">
        <title>Evolutionary priming and transition to the ectomycorrhizal habit in an iconic lineage of mushroom-forming fungi: is preadaptation a requirement?</title>
        <authorList>
            <consortium name="DOE Joint Genome Institute"/>
            <person name="Looney B.P."/>
            <person name="Miyauchi S."/>
            <person name="Morin E."/>
            <person name="Drula E."/>
            <person name="Courty P.E."/>
            <person name="Chicoki N."/>
            <person name="Fauchery L."/>
            <person name="Kohler A."/>
            <person name="Kuo A."/>
            <person name="LaButti K."/>
            <person name="Pangilinan J."/>
            <person name="Lipzen A."/>
            <person name="Riley R."/>
            <person name="Andreopoulos W."/>
            <person name="He G."/>
            <person name="Johnson J."/>
            <person name="Barry K.W."/>
            <person name="Grigoriev I.V."/>
            <person name="Nagy L."/>
            <person name="Hibbett D."/>
            <person name="Henrissat B."/>
            <person name="Matheny P.B."/>
            <person name="Labbe J."/>
            <person name="Martin A.F."/>
        </authorList>
    </citation>
    <scope>NUCLEOTIDE SEQUENCE</scope>
    <source>
        <strain evidence="1">BPL698</strain>
    </source>
</reference>
<accession>A0ACC0TVA5</accession>
<proteinExistence type="predicted"/>
<dbReference type="EMBL" id="JAGFNK010000596">
    <property type="protein sequence ID" value="KAI9447240.1"/>
    <property type="molecule type" value="Genomic_DNA"/>
</dbReference>
<sequence length="200" mass="22456">MHLSSVDGSPLTRGETRGVAINQSGSRNVHRPISDSPGNVTERTSTRRRSRSPRWDRSNDDPRARETSRFNFSRMYCSQSAISGQRSTTTPYLLCSRTIINASLSPTNCTTWTYHSEPEYAGVRHPSLSSGWRRRAVFLVPLNLFIYPAIIEPRSDELLICDRPSFLPVAPRDACVSSQSEHATPTTVVNGHHWHHCAHS</sequence>
<dbReference type="Proteomes" id="UP001207468">
    <property type="component" value="Unassembled WGS sequence"/>
</dbReference>
<comment type="caution">
    <text evidence="1">The sequence shown here is derived from an EMBL/GenBank/DDBJ whole genome shotgun (WGS) entry which is preliminary data.</text>
</comment>
<organism evidence="1 2">
    <name type="scientific">Russula earlei</name>
    <dbReference type="NCBI Taxonomy" id="71964"/>
    <lineage>
        <taxon>Eukaryota</taxon>
        <taxon>Fungi</taxon>
        <taxon>Dikarya</taxon>
        <taxon>Basidiomycota</taxon>
        <taxon>Agaricomycotina</taxon>
        <taxon>Agaricomycetes</taxon>
        <taxon>Russulales</taxon>
        <taxon>Russulaceae</taxon>
        <taxon>Russula</taxon>
    </lineage>
</organism>
<evidence type="ECO:0000313" key="1">
    <source>
        <dbReference type="EMBL" id="KAI9447240.1"/>
    </source>
</evidence>
<name>A0ACC0TVA5_9AGAM</name>
<gene>
    <name evidence="1" type="ORF">F5148DRAFT_1252215</name>
</gene>
<keyword evidence="2" id="KW-1185">Reference proteome</keyword>
<evidence type="ECO:0000313" key="2">
    <source>
        <dbReference type="Proteomes" id="UP001207468"/>
    </source>
</evidence>
<protein>
    <submittedName>
        <fullName evidence="1">Uncharacterized protein</fullName>
    </submittedName>
</protein>